<feature type="non-terminal residue" evidence="3">
    <location>
        <position position="1"/>
    </location>
</feature>
<evidence type="ECO:0000259" key="1">
    <source>
        <dbReference type="PROSITE" id="PS51783"/>
    </source>
</evidence>
<feature type="domain" description="BEACH-type PH" evidence="1">
    <location>
        <begin position="143"/>
        <end position="208"/>
    </location>
</feature>
<sequence length="208" mass="23800">SLCAHTVLDRKEEEKICDHLITAARRRDSVVAGRLVEKIINILTDKHGAWGRKSITWREFLKLDTWEDDARRRKRLVQNPHGSSHPEATLKAALEHGAPEDAILQAREEFHKQLAVTRKHQHLQSNDLLDDSDLWDDKDLDSELQGTVNFSTKCKLIAPSVVAPGMMSITQSELFFEVDEEDPEFMKIDPEVGPSILERMHVVVVYLF</sequence>
<dbReference type="InterPro" id="IPR050865">
    <property type="entry name" value="BEACH_Domain"/>
</dbReference>
<dbReference type="InterPro" id="IPR010508">
    <property type="entry name" value="NBEA-like_DUF1088"/>
</dbReference>
<dbReference type="PANTHER" id="PTHR13743">
    <property type="entry name" value="BEIGE/BEACH-RELATED"/>
    <property type="match status" value="1"/>
</dbReference>
<name>A0ABM1C1I5_LIMPO</name>
<dbReference type="PANTHER" id="PTHR13743:SF162">
    <property type="entry name" value="NEUROBEACHIN"/>
    <property type="match status" value="1"/>
</dbReference>
<evidence type="ECO:0000313" key="3">
    <source>
        <dbReference type="RefSeq" id="XP_013792608.2"/>
    </source>
</evidence>
<dbReference type="InterPro" id="IPR011993">
    <property type="entry name" value="PH-like_dom_sf"/>
</dbReference>
<dbReference type="Pfam" id="PF06469">
    <property type="entry name" value="DUF1088"/>
    <property type="match status" value="1"/>
</dbReference>
<dbReference type="GeneID" id="106476496"/>
<dbReference type="Gene3D" id="2.30.29.30">
    <property type="entry name" value="Pleckstrin-homology domain (PH domain)/Phosphotyrosine-binding domain (PTB)"/>
    <property type="match status" value="1"/>
</dbReference>
<evidence type="ECO:0000313" key="2">
    <source>
        <dbReference type="Proteomes" id="UP000694941"/>
    </source>
</evidence>
<dbReference type="RefSeq" id="XP_013792608.2">
    <property type="nucleotide sequence ID" value="XM_013937154.2"/>
</dbReference>
<proteinExistence type="predicted"/>
<accession>A0ABM1C1I5</accession>
<dbReference type="Proteomes" id="UP000694941">
    <property type="component" value="Unplaced"/>
</dbReference>
<reference evidence="3" key="1">
    <citation type="submission" date="2025-08" db="UniProtKB">
        <authorList>
            <consortium name="RefSeq"/>
        </authorList>
    </citation>
    <scope>IDENTIFICATION</scope>
    <source>
        <tissue evidence="3">Muscle</tissue>
    </source>
</reference>
<organism evidence="2 3">
    <name type="scientific">Limulus polyphemus</name>
    <name type="common">Atlantic horseshoe crab</name>
    <dbReference type="NCBI Taxonomy" id="6850"/>
    <lineage>
        <taxon>Eukaryota</taxon>
        <taxon>Metazoa</taxon>
        <taxon>Ecdysozoa</taxon>
        <taxon>Arthropoda</taxon>
        <taxon>Chelicerata</taxon>
        <taxon>Merostomata</taxon>
        <taxon>Xiphosura</taxon>
        <taxon>Limulidae</taxon>
        <taxon>Limulus</taxon>
    </lineage>
</organism>
<gene>
    <name evidence="3" type="primary">LOC106476496</name>
</gene>
<dbReference type="PROSITE" id="PS51783">
    <property type="entry name" value="PH_BEACH"/>
    <property type="match status" value="1"/>
</dbReference>
<protein>
    <submittedName>
        <fullName evidence="3">Neurobeachin-like</fullName>
    </submittedName>
</protein>
<keyword evidence="2" id="KW-1185">Reference proteome</keyword>
<dbReference type="InterPro" id="IPR023362">
    <property type="entry name" value="PH-BEACH_dom"/>
</dbReference>